<feature type="non-terminal residue" evidence="1">
    <location>
        <position position="1"/>
    </location>
</feature>
<dbReference type="OrthoDB" id="5575at2759"/>
<reference evidence="1" key="1">
    <citation type="journal article" date="2020" name="Fungal Divers.">
        <title>Resolving the Mortierellaceae phylogeny through synthesis of multi-gene phylogenetics and phylogenomics.</title>
        <authorList>
            <person name="Vandepol N."/>
            <person name="Liber J."/>
            <person name="Desiro A."/>
            <person name="Na H."/>
            <person name="Kennedy M."/>
            <person name="Barry K."/>
            <person name="Grigoriev I.V."/>
            <person name="Miller A.N."/>
            <person name="O'Donnell K."/>
            <person name="Stajich J.E."/>
            <person name="Bonito G."/>
        </authorList>
    </citation>
    <scope>NUCLEOTIDE SEQUENCE</scope>
    <source>
        <strain evidence="1">KOD948</strain>
    </source>
</reference>
<accession>A0A9P6PIF6</accession>
<comment type="caution">
    <text evidence="1">The sequence shown here is derived from an EMBL/GenBank/DDBJ whole genome shotgun (WGS) entry which is preliminary data.</text>
</comment>
<evidence type="ECO:0000313" key="2">
    <source>
        <dbReference type="Proteomes" id="UP000726737"/>
    </source>
</evidence>
<evidence type="ECO:0000313" key="1">
    <source>
        <dbReference type="EMBL" id="KAG0245739.1"/>
    </source>
</evidence>
<dbReference type="EMBL" id="JAAAJA010001891">
    <property type="protein sequence ID" value="KAG0245739.1"/>
    <property type="molecule type" value="Genomic_DNA"/>
</dbReference>
<dbReference type="InterPro" id="IPR027417">
    <property type="entry name" value="P-loop_NTPase"/>
</dbReference>
<gene>
    <name evidence="1" type="primary">ASCC3</name>
    <name evidence="1" type="ORF">BG011_002685</name>
</gene>
<sequence>DQPSIKVVYIAPIKDLARVHATPGLYRSYKLVELTRDATLDIKPIERAVVITTTREKWDSISRNWK</sequence>
<name>A0A9P6PIF6_9FUNG</name>
<proteinExistence type="predicted"/>
<organism evidence="1 2">
    <name type="scientific">Mortierella polycephala</name>
    <dbReference type="NCBI Taxonomy" id="41804"/>
    <lineage>
        <taxon>Eukaryota</taxon>
        <taxon>Fungi</taxon>
        <taxon>Fungi incertae sedis</taxon>
        <taxon>Mucoromycota</taxon>
        <taxon>Mortierellomycotina</taxon>
        <taxon>Mortierellomycetes</taxon>
        <taxon>Mortierellales</taxon>
        <taxon>Mortierellaceae</taxon>
        <taxon>Mortierella</taxon>
    </lineage>
</organism>
<dbReference type="Proteomes" id="UP000726737">
    <property type="component" value="Unassembled WGS sequence"/>
</dbReference>
<dbReference type="Gene3D" id="3.40.50.300">
    <property type="entry name" value="P-loop containing nucleotide triphosphate hydrolases"/>
    <property type="match status" value="1"/>
</dbReference>
<dbReference type="AlphaFoldDB" id="A0A9P6PIF6"/>
<keyword evidence="2" id="KW-1185">Reference proteome</keyword>
<protein>
    <submittedName>
        <fullName evidence="1">Activating signal cointegrator 1 complex subunit</fullName>
    </submittedName>
</protein>